<name>A0A1I1WYI6_9BACI</name>
<evidence type="ECO:0000259" key="3">
    <source>
        <dbReference type="Pfam" id="PF04775"/>
    </source>
</evidence>
<organism evidence="5 6">
    <name type="scientific">Lentibacillus persicus</name>
    <dbReference type="NCBI Taxonomy" id="640948"/>
    <lineage>
        <taxon>Bacteria</taxon>
        <taxon>Bacillati</taxon>
        <taxon>Bacillota</taxon>
        <taxon>Bacilli</taxon>
        <taxon>Bacillales</taxon>
        <taxon>Bacillaceae</taxon>
        <taxon>Lentibacillus</taxon>
    </lineage>
</organism>
<feature type="domain" description="BAAT/Acyl-CoA thioester hydrolase C-terminal" evidence="4">
    <location>
        <begin position="200"/>
        <end position="424"/>
    </location>
</feature>
<comment type="similarity">
    <text evidence="1">Belongs to the C/M/P thioester hydrolase family.</text>
</comment>
<feature type="domain" description="Acyl-CoA thioester hydrolase/bile acid-CoA amino acid N-acetyltransferase" evidence="3">
    <location>
        <begin position="17"/>
        <end position="137"/>
    </location>
</feature>
<dbReference type="GO" id="GO:0006631">
    <property type="term" value="P:fatty acid metabolic process"/>
    <property type="evidence" value="ECO:0007669"/>
    <property type="project" value="TreeGrafter"/>
</dbReference>
<evidence type="ECO:0000313" key="5">
    <source>
        <dbReference type="EMBL" id="SFE00186.1"/>
    </source>
</evidence>
<gene>
    <name evidence="5" type="ORF">SAMN05216238_10725</name>
</gene>
<evidence type="ECO:0000256" key="1">
    <source>
        <dbReference type="ARBA" id="ARBA00006538"/>
    </source>
</evidence>
<evidence type="ECO:0000256" key="2">
    <source>
        <dbReference type="PIRSR" id="PIRSR016521-1"/>
    </source>
</evidence>
<sequence>MKKRPAIIIQKLHTYIDEEIDIKVINSEPNEMITLKAKMSDDSEKIFESKATFKANEDGIISLSHVKPLEGSYNEIDSSGLFWSMEDLQSRHGDFFVKENSNSITVDISLEISGETLDTVTITRQFYNEDIKKEVVKSNEFTGVLYHPVKEVSYPGILLLGGSDGGYLEPAAALLASCGYTVLALAYFGMENVPNNLESIPLEYFEKATHWLKEHPSVNKQVSLIGFSRGGELALLLGATYNEYTSVIAVSPSSYVTSGMKNSIFAPIPSWTFNGQALPYMKFSYPPSMIFSTFRNWIFKRPSSFLAIWNRTMRKEEKMENARIRVENINAPVMTISGSDDQLWPSEKFVKIMEKYLSNHLYQHKHLFYEGAGHFLAFPYSFPSIPSNVVMQLGDGMAMTFGGSKSANARATRDSWKKIKEFLNTVHA</sequence>
<dbReference type="RefSeq" id="WP_090085124.1">
    <property type="nucleotide sequence ID" value="NZ_FOMR01000007.1"/>
</dbReference>
<dbReference type="EMBL" id="FOMR01000007">
    <property type="protein sequence ID" value="SFE00186.1"/>
    <property type="molecule type" value="Genomic_DNA"/>
</dbReference>
<reference evidence="6" key="1">
    <citation type="submission" date="2016-10" db="EMBL/GenBank/DDBJ databases">
        <authorList>
            <person name="Varghese N."/>
            <person name="Submissions S."/>
        </authorList>
    </citation>
    <scope>NUCLEOTIDE SEQUENCE [LARGE SCALE GENOMIC DNA]</scope>
    <source>
        <strain evidence="6">DSM 22530</strain>
    </source>
</reference>
<feature type="active site" description="Charge relay system" evidence="2">
    <location>
        <position position="341"/>
    </location>
</feature>
<keyword evidence="5" id="KW-0378">Hydrolase</keyword>
<proteinExistence type="inferred from homology"/>
<dbReference type="OrthoDB" id="8922993at2"/>
<dbReference type="GO" id="GO:0006637">
    <property type="term" value="P:acyl-CoA metabolic process"/>
    <property type="evidence" value="ECO:0007669"/>
    <property type="project" value="InterPro"/>
</dbReference>
<feature type="active site" description="Charge relay system" evidence="2">
    <location>
        <position position="374"/>
    </location>
</feature>
<accession>A0A1I1WYI6</accession>
<dbReference type="AlphaFoldDB" id="A0A1I1WYI6"/>
<dbReference type="PIRSF" id="PIRSF016521">
    <property type="entry name" value="Acyl-CoA_hydro"/>
    <property type="match status" value="1"/>
</dbReference>
<dbReference type="InterPro" id="IPR006862">
    <property type="entry name" value="Thio_Ohase/aa_AcTrfase"/>
</dbReference>
<dbReference type="PANTHER" id="PTHR10824:SF4">
    <property type="entry name" value="ACYL-COENZYME A THIOESTERASE 1-LIKE"/>
    <property type="match status" value="1"/>
</dbReference>
<dbReference type="PANTHER" id="PTHR10824">
    <property type="entry name" value="ACYL-COENZYME A THIOESTERASE-RELATED"/>
    <property type="match status" value="1"/>
</dbReference>
<dbReference type="Gene3D" id="2.60.40.2240">
    <property type="entry name" value="Acyl-CoA thioester hydrolase/BAAT N-terminal domain"/>
    <property type="match status" value="1"/>
</dbReference>
<dbReference type="GO" id="GO:0047617">
    <property type="term" value="F:fatty acyl-CoA hydrolase activity"/>
    <property type="evidence" value="ECO:0007669"/>
    <property type="project" value="TreeGrafter"/>
</dbReference>
<dbReference type="Proteomes" id="UP000199474">
    <property type="component" value="Unassembled WGS sequence"/>
</dbReference>
<dbReference type="InterPro" id="IPR029058">
    <property type="entry name" value="AB_hydrolase_fold"/>
</dbReference>
<dbReference type="STRING" id="640948.SAMN05216238_10725"/>
<protein>
    <submittedName>
        <fullName evidence="5">Acyl-CoA thioester hydrolase/BAAT N-terminal region</fullName>
    </submittedName>
</protein>
<dbReference type="Pfam" id="PF08840">
    <property type="entry name" value="BAAT_C"/>
    <property type="match status" value="1"/>
</dbReference>
<keyword evidence="6" id="KW-1185">Reference proteome</keyword>
<evidence type="ECO:0000259" key="4">
    <source>
        <dbReference type="Pfam" id="PF08840"/>
    </source>
</evidence>
<dbReference type="Pfam" id="PF04775">
    <property type="entry name" value="Bile_Hydr_Trans"/>
    <property type="match status" value="1"/>
</dbReference>
<dbReference type="SUPFAM" id="SSF53474">
    <property type="entry name" value="alpha/beta-Hydrolases"/>
    <property type="match status" value="1"/>
</dbReference>
<feature type="active site" description="Charge relay system" evidence="2">
    <location>
        <position position="228"/>
    </location>
</feature>
<dbReference type="Gene3D" id="3.40.50.1820">
    <property type="entry name" value="alpha/beta hydrolase"/>
    <property type="match status" value="1"/>
</dbReference>
<dbReference type="InterPro" id="IPR016662">
    <property type="entry name" value="Acyl-CoA_thioEstase_long-chain"/>
</dbReference>
<dbReference type="InterPro" id="IPR014940">
    <property type="entry name" value="BAAT_C"/>
</dbReference>
<evidence type="ECO:0000313" key="6">
    <source>
        <dbReference type="Proteomes" id="UP000199474"/>
    </source>
</evidence>
<dbReference type="InterPro" id="IPR042490">
    <property type="entry name" value="Thio_Ohase/BAAT_N"/>
</dbReference>